<organism evidence="3 4">
    <name type="scientific">Candidatus Kaiserbacteria bacterium GW2011_GWA2_52_12</name>
    <dbReference type="NCBI Taxonomy" id="1618671"/>
    <lineage>
        <taxon>Bacteria</taxon>
        <taxon>Candidatus Kaiseribacteriota</taxon>
    </lineage>
</organism>
<evidence type="ECO:0000256" key="1">
    <source>
        <dbReference type="SAM" id="Phobius"/>
    </source>
</evidence>
<accession>A0A0G1Z913</accession>
<evidence type="ECO:0000259" key="2">
    <source>
        <dbReference type="Pfam" id="PF20803"/>
    </source>
</evidence>
<evidence type="ECO:0000313" key="3">
    <source>
        <dbReference type="EMBL" id="KKW24127.1"/>
    </source>
</evidence>
<dbReference type="STRING" id="1618671.UY67_C0010G0016"/>
<dbReference type="AlphaFoldDB" id="A0A0G1Z913"/>
<evidence type="ECO:0000313" key="4">
    <source>
        <dbReference type="Proteomes" id="UP000034273"/>
    </source>
</evidence>
<reference evidence="3 4" key="1">
    <citation type="journal article" date="2015" name="Nature">
        <title>rRNA introns, odd ribosomes, and small enigmatic genomes across a large radiation of phyla.</title>
        <authorList>
            <person name="Brown C.T."/>
            <person name="Hug L.A."/>
            <person name="Thomas B.C."/>
            <person name="Sharon I."/>
            <person name="Castelle C.J."/>
            <person name="Singh A."/>
            <person name="Wilkins M.J."/>
            <person name="Williams K.H."/>
            <person name="Banfield J.F."/>
        </authorList>
    </citation>
    <scope>NUCLEOTIDE SEQUENCE [LARGE SCALE GENOMIC DNA]</scope>
</reference>
<sequence>MGKMEIESKKRRKKRRIQQAVLAAVGTVGLMSVAMVAPNIFQVLPIVMGKERYKLTFRAHTALQRLAIKGHIRFVERNGVRYAAITEKGRSALILEQARLSHMAGKKRKWDSRYRVVAFDVPEKRRNIRDRLRNTMSDLGFLQLQKSMWIYPYDCEDLVALVKADLRIGKDVLYMIVDSIENDRWIKEHFKLP</sequence>
<dbReference type="InterPro" id="IPR048846">
    <property type="entry name" value="PaaX-like_central"/>
</dbReference>
<feature type="domain" description="Transcriptional repressor PaaX-like central Cas2-like" evidence="2">
    <location>
        <begin position="108"/>
        <end position="179"/>
    </location>
</feature>
<keyword evidence="1" id="KW-0812">Transmembrane</keyword>
<comment type="caution">
    <text evidence="3">The sequence shown here is derived from an EMBL/GenBank/DDBJ whole genome shotgun (WGS) entry which is preliminary data.</text>
</comment>
<protein>
    <recommendedName>
        <fullName evidence="2">Transcriptional repressor PaaX-like central Cas2-like domain-containing protein</fullName>
    </recommendedName>
</protein>
<proteinExistence type="predicted"/>
<name>A0A0G1Z913_9BACT</name>
<dbReference type="Gene3D" id="3.30.70.2650">
    <property type="match status" value="1"/>
</dbReference>
<dbReference type="EMBL" id="LCQW01000010">
    <property type="protein sequence ID" value="KKW24127.1"/>
    <property type="molecule type" value="Genomic_DNA"/>
</dbReference>
<keyword evidence="1" id="KW-1133">Transmembrane helix</keyword>
<dbReference type="Proteomes" id="UP000034273">
    <property type="component" value="Unassembled WGS sequence"/>
</dbReference>
<feature type="transmembrane region" description="Helical" evidence="1">
    <location>
        <begin position="20"/>
        <end position="41"/>
    </location>
</feature>
<dbReference type="Pfam" id="PF20803">
    <property type="entry name" value="PaaX_M"/>
    <property type="match status" value="1"/>
</dbReference>
<gene>
    <name evidence="3" type="ORF">UY67_C0010G0016</name>
</gene>
<keyword evidence="1" id="KW-0472">Membrane</keyword>